<dbReference type="EMBL" id="FOBB01000013">
    <property type="protein sequence ID" value="SEN82738.1"/>
    <property type="molecule type" value="Genomic_DNA"/>
</dbReference>
<dbReference type="InterPro" id="IPR017926">
    <property type="entry name" value="GATASE"/>
</dbReference>
<dbReference type="STRING" id="573321.SAMN04488505_113110"/>
<accession>A0A1H8JRB8</accession>
<dbReference type="PANTHER" id="PTHR42695">
    <property type="entry name" value="GLUTAMINE AMIDOTRANSFERASE YLR126C-RELATED"/>
    <property type="match status" value="1"/>
</dbReference>
<feature type="domain" description="Glutamine amidotransferase" evidence="1">
    <location>
        <begin position="24"/>
        <end position="182"/>
    </location>
</feature>
<sequence>MQPLRIHYFEHVPFEGLGCIEDWARQQGHTITVTQWHAPTVVLPDLLSIDWLIVMGGPMGVYETDRHIWLPAEQQYIADAIQQGKKVLGICLGSQLIAAALGAKVYPNKEKEIGWFPVQFNITGALANILPPEQTVFHWHGDTFDLPANATRFASTAACTNQGFMYGDRVIGLQFHVEVRSNDVLKMVEHGDDELTPAPYIQSAEAIADRSALADGANELMFEILEYMQKA</sequence>
<evidence type="ECO:0000259" key="1">
    <source>
        <dbReference type="Pfam" id="PF00117"/>
    </source>
</evidence>
<evidence type="ECO:0000313" key="3">
    <source>
        <dbReference type="Proteomes" id="UP000198984"/>
    </source>
</evidence>
<organism evidence="2 3">
    <name type="scientific">Chitinophaga rupis</name>
    <dbReference type="NCBI Taxonomy" id="573321"/>
    <lineage>
        <taxon>Bacteria</taxon>
        <taxon>Pseudomonadati</taxon>
        <taxon>Bacteroidota</taxon>
        <taxon>Chitinophagia</taxon>
        <taxon>Chitinophagales</taxon>
        <taxon>Chitinophagaceae</taxon>
        <taxon>Chitinophaga</taxon>
    </lineage>
</organism>
<dbReference type="FunFam" id="3.40.50.880:FF:000033">
    <property type="entry name" value="Glutamine amidotransferase class-I"/>
    <property type="match status" value="1"/>
</dbReference>
<proteinExistence type="predicted"/>
<dbReference type="Pfam" id="PF00117">
    <property type="entry name" value="GATase"/>
    <property type="match status" value="1"/>
</dbReference>
<dbReference type="RefSeq" id="WP_089921077.1">
    <property type="nucleotide sequence ID" value="NZ_FOBB01000013.1"/>
</dbReference>
<evidence type="ECO:0000313" key="2">
    <source>
        <dbReference type="EMBL" id="SEN82738.1"/>
    </source>
</evidence>
<dbReference type="InterPro" id="IPR044992">
    <property type="entry name" value="ChyE-like"/>
</dbReference>
<dbReference type="GO" id="GO:0005829">
    <property type="term" value="C:cytosol"/>
    <property type="evidence" value="ECO:0007669"/>
    <property type="project" value="TreeGrafter"/>
</dbReference>
<protein>
    <submittedName>
        <fullName evidence="2">GMP synthase (Glutamine-hydrolysing)</fullName>
    </submittedName>
</protein>
<dbReference type="Proteomes" id="UP000198984">
    <property type="component" value="Unassembled WGS sequence"/>
</dbReference>
<keyword evidence="3" id="KW-1185">Reference proteome</keyword>
<dbReference type="SUPFAM" id="SSF52317">
    <property type="entry name" value="Class I glutamine amidotransferase-like"/>
    <property type="match status" value="1"/>
</dbReference>
<gene>
    <name evidence="2" type="ORF">SAMN04488505_113110</name>
</gene>
<dbReference type="AlphaFoldDB" id="A0A1H8JRB8"/>
<dbReference type="InterPro" id="IPR029062">
    <property type="entry name" value="Class_I_gatase-like"/>
</dbReference>
<dbReference type="PANTHER" id="PTHR42695:SF5">
    <property type="entry name" value="GLUTAMINE AMIDOTRANSFERASE YLR126C-RELATED"/>
    <property type="match status" value="1"/>
</dbReference>
<dbReference type="OrthoDB" id="9807137at2"/>
<name>A0A1H8JRB8_9BACT</name>
<reference evidence="2 3" key="1">
    <citation type="submission" date="2016-10" db="EMBL/GenBank/DDBJ databases">
        <authorList>
            <person name="de Groot N.N."/>
        </authorList>
    </citation>
    <scope>NUCLEOTIDE SEQUENCE [LARGE SCALE GENOMIC DNA]</scope>
    <source>
        <strain evidence="2 3">DSM 21039</strain>
    </source>
</reference>
<dbReference type="Gene3D" id="3.40.50.880">
    <property type="match status" value="1"/>
</dbReference>
<dbReference type="PROSITE" id="PS51273">
    <property type="entry name" value="GATASE_TYPE_1"/>
    <property type="match status" value="1"/>
</dbReference>
<dbReference type="CDD" id="cd01741">
    <property type="entry name" value="GATase1_1"/>
    <property type="match status" value="1"/>
</dbReference>